<keyword evidence="5 8" id="KW-0472">Membrane</keyword>
<dbReference type="SUPFAM" id="SSF81653">
    <property type="entry name" value="Calcium ATPase, transduction domain A"/>
    <property type="match status" value="1"/>
</dbReference>
<feature type="transmembrane region" description="Helical" evidence="8">
    <location>
        <begin position="775"/>
        <end position="793"/>
    </location>
</feature>
<sequence>MTKRILVQRQVFISDIMCHSGCGSSLNYALNNLFEEFKDKKYFPQDAQLSIYPQPEKLGVHSLEIKIKTEEATFTPPENLCDSFFDELNNRLVEMEGPQITDDPRKAQTETSGKINWINILINLLAMGVITLLWFFFPPSIPLTIVLTTISFLTTGFTAREYLINFFRNLRSKNLANMTTTISFGWFLSLAHTLYHSIMMPMASSFSMAFMSFVMPVMLITLVNGMDEIKRIILNKSKKMRLQGMDTLFPEMKKEYPCYQLSSTDQVKLSELIAAFNKENSHELREAIQDLFTEEGFVKESTDELREGMYIEVDREDCFPVDCILIQGNTTVDPSILSGEHKGNKKFLDLIPAGAVNLGNKVTVYAKANAYDSTINKILFRANRARENRALEPSSKFTYLYTGLIIAGIIASIAAPLAFGVFTIPLLLQNIMGILFAVCPCTIAIGHQLPTLLSIFHRSNKGIILRDDELSGRSHKIHTVVFDKTGTLTTGKSRVTHCSDTISEALWERIYLLEKEQGGEHPIAKALVNFRAGKPQPIINNVSDVVHDFKNRGLSAKVQGVEICLGNATYFEDARIKIPSITTPPGVTSVYVAENNSYKGVIFIQHEPRPGIQKTLERLKEKGVNLIMLTGDNPSSAMGFNQQLGGVFADENIRAEKTPEKKEKFLVKLIKKTKKRGESCEGIWFIGDGINDAPCARIVSEEGGTSCAMNSGDKAAFFTDISLNGSLKYLFKHRKLNLFLEKNILQNQWLIAQSSAIFLAFIISFSIVGIAVSPLIPLAIMLSTTFLVLFNSYRTQLSIDNALDKTSSLTKELLASDLSIGLLVGASTLFICAVLVATLATGGLAFPAIVFTAGAALAASSACLITAGLMFGIFSLIATSYLFMNNCSCESVETGEDFSVHSLVEPSSLSVQEREPSVLSDFGITRYAQRKTDSSCNEDSIVADTRRPSYESCP</sequence>
<dbReference type="GO" id="GO:0016887">
    <property type="term" value="F:ATP hydrolysis activity"/>
    <property type="evidence" value="ECO:0007669"/>
    <property type="project" value="InterPro"/>
</dbReference>
<dbReference type="OrthoDB" id="9814270at2"/>
<evidence type="ECO:0000256" key="6">
    <source>
        <dbReference type="ARBA" id="ARBA00039097"/>
    </source>
</evidence>
<comment type="catalytic activity">
    <reaction evidence="7">
        <text>Zn(2+)(in) + ATP + H2O = Zn(2+)(out) + ADP + phosphate + H(+)</text>
        <dbReference type="Rhea" id="RHEA:20621"/>
        <dbReference type="ChEBI" id="CHEBI:15377"/>
        <dbReference type="ChEBI" id="CHEBI:15378"/>
        <dbReference type="ChEBI" id="CHEBI:29105"/>
        <dbReference type="ChEBI" id="CHEBI:30616"/>
        <dbReference type="ChEBI" id="CHEBI:43474"/>
        <dbReference type="ChEBI" id="CHEBI:456216"/>
        <dbReference type="EC" id="7.2.2.12"/>
    </reaction>
</comment>
<keyword evidence="4 8" id="KW-1133">Transmembrane helix</keyword>
<evidence type="ECO:0000256" key="8">
    <source>
        <dbReference type="SAM" id="Phobius"/>
    </source>
</evidence>
<feature type="transmembrane region" description="Helical" evidence="8">
    <location>
        <begin position="175"/>
        <end position="195"/>
    </location>
</feature>
<gene>
    <name evidence="10" type="primary">copA1_1</name>
    <name evidence="10" type="ORF">Ldro_2393</name>
</gene>
<organism evidence="10 11">
    <name type="scientific">Legionella drozanskii LLAP-1</name>
    <dbReference type="NCBI Taxonomy" id="1212489"/>
    <lineage>
        <taxon>Bacteria</taxon>
        <taxon>Pseudomonadati</taxon>
        <taxon>Pseudomonadota</taxon>
        <taxon>Gammaproteobacteria</taxon>
        <taxon>Legionellales</taxon>
        <taxon>Legionellaceae</taxon>
        <taxon>Legionella</taxon>
    </lineage>
</organism>
<dbReference type="PRINTS" id="PR00119">
    <property type="entry name" value="CATATPASE"/>
</dbReference>
<evidence type="ECO:0000256" key="4">
    <source>
        <dbReference type="ARBA" id="ARBA00022989"/>
    </source>
</evidence>
<dbReference type="Gene3D" id="2.70.150.10">
    <property type="entry name" value="Calcium-transporting ATPase, cytoplasmic transduction domain A"/>
    <property type="match status" value="1"/>
</dbReference>
<dbReference type="RefSeq" id="WP_058496652.1">
    <property type="nucleotide sequence ID" value="NZ_CAAAIU010000001.1"/>
</dbReference>
<dbReference type="InterPro" id="IPR051014">
    <property type="entry name" value="Cation_Transport_ATPase_IB"/>
</dbReference>
<dbReference type="STRING" id="1212489.Ldro_2393"/>
<dbReference type="EMBL" id="LNXY01000027">
    <property type="protein sequence ID" value="KTC86068.1"/>
    <property type="molecule type" value="Genomic_DNA"/>
</dbReference>
<dbReference type="GO" id="GO:0016463">
    <property type="term" value="F:P-type zinc transporter activity"/>
    <property type="evidence" value="ECO:0007669"/>
    <property type="project" value="UniProtKB-EC"/>
</dbReference>
<feature type="transmembrane region" description="Helical" evidence="8">
    <location>
        <begin position="207"/>
        <end position="226"/>
    </location>
</feature>
<feature type="transmembrane region" description="Helical" evidence="8">
    <location>
        <begin position="143"/>
        <end position="163"/>
    </location>
</feature>
<dbReference type="InterPro" id="IPR023299">
    <property type="entry name" value="ATPase_P-typ_cyto_dom_N"/>
</dbReference>
<feature type="transmembrane region" description="Helical" evidence="8">
    <location>
        <begin position="434"/>
        <end position="456"/>
    </location>
</feature>
<name>A0A0W0SS23_9GAMM</name>
<comment type="subcellular location">
    <subcellularLocation>
        <location evidence="1">Membrane</location>
    </subcellularLocation>
</comment>
<reference evidence="10 11" key="1">
    <citation type="submission" date="2015-11" db="EMBL/GenBank/DDBJ databases">
        <title>Genomic analysis of 38 Legionella species identifies large and diverse effector repertoires.</title>
        <authorList>
            <person name="Burstein D."/>
            <person name="Amaro F."/>
            <person name="Zusman T."/>
            <person name="Lifshitz Z."/>
            <person name="Cohen O."/>
            <person name="Gilbert J.A."/>
            <person name="Pupko T."/>
            <person name="Shuman H.A."/>
            <person name="Segal G."/>
        </authorList>
    </citation>
    <scope>NUCLEOTIDE SEQUENCE [LARGE SCALE GENOMIC DNA]</scope>
    <source>
        <strain evidence="10 11">ATCC 700990</strain>
    </source>
</reference>
<protein>
    <recommendedName>
        <fullName evidence="6">P-type Zn(2+) transporter</fullName>
        <ecNumber evidence="6">7.2.2.12</ecNumber>
    </recommendedName>
</protein>
<feature type="transmembrane region" description="Helical" evidence="8">
    <location>
        <begin position="814"/>
        <end position="839"/>
    </location>
</feature>
<evidence type="ECO:0000256" key="5">
    <source>
        <dbReference type="ARBA" id="ARBA00023136"/>
    </source>
</evidence>
<dbReference type="SUPFAM" id="SSF56784">
    <property type="entry name" value="HAD-like"/>
    <property type="match status" value="1"/>
</dbReference>
<evidence type="ECO:0000256" key="1">
    <source>
        <dbReference type="ARBA" id="ARBA00004370"/>
    </source>
</evidence>
<dbReference type="InterPro" id="IPR059000">
    <property type="entry name" value="ATPase_P-type_domA"/>
</dbReference>
<dbReference type="InterPro" id="IPR008250">
    <property type="entry name" value="ATPase_P-typ_transduc_dom_A_sf"/>
</dbReference>
<dbReference type="InterPro" id="IPR036412">
    <property type="entry name" value="HAD-like_sf"/>
</dbReference>
<dbReference type="Pfam" id="PF00122">
    <property type="entry name" value="E1-E2_ATPase"/>
    <property type="match status" value="1"/>
</dbReference>
<dbReference type="AlphaFoldDB" id="A0A0W0SS23"/>
<proteinExistence type="inferred from homology"/>
<dbReference type="PANTHER" id="PTHR48085:SF1">
    <property type="entry name" value="CATION TRANSPORTING ATPASE (E1-E2 FAMILY)"/>
    <property type="match status" value="1"/>
</dbReference>
<evidence type="ECO:0000313" key="11">
    <source>
        <dbReference type="Proteomes" id="UP000054736"/>
    </source>
</evidence>
<dbReference type="Proteomes" id="UP000054736">
    <property type="component" value="Unassembled WGS sequence"/>
</dbReference>
<dbReference type="PATRIC" id="fig|1212489.4.peg.2526"/>
<dbReference type="NCBIfam" id="TIGR01494">
    <property type="entry name" value="ATPase_P-type"/>
    <property type="match status" value="1"/>
</dbReference>
<dbReference type="Gene3D" id="3.40.50.1000">
    <property type="entry name" value="HAD superfamily/HAD-like"/>
    <property type="match status" value="1"/>
</dbReference>
<evidence type="ECO:0000313" key="10">
    <source>
        <dbReference type="EMBL" id="KTC86068.1"/>
    </source>
</evidence>
<evidence type="ECO:0000256" key="2">
    <source>
        <dbReference type="ARBA" id="ARBA00006024"/>
    </source>
</evidence>
<feature type="transmembrane region" description="Helical" evidence="8">
    <location>
        <begin position="749"/>
        <end position="769"/>
    </location>
</feature>
<evidence type="ECO:0000256" key="7">
    <source>
        <dbReference type="ARBA" id="ARBA00047308"/>
    </source>
</evidence>
<comment type="caution">
    <text evidence="10">The sequence shown here is derived from an EMBL/GenBank/DDBJ whole genome shotgun (WGS) entry which is preliminary data.</text>
</comment>
<keyword evidence="11" id="KW-1185">Reference proteome</keyword>
<keyword evidence="3 8" id="KW-0812">Transmembrane</keyword>
<evidence type="ECO:0000259" key="9">
    <source>
        <dbReference type="Pfam" id="PF00122"/>
    </source>
</evidence>
<dbReference type="GO" id="GO:0016020">
    <property type="term" value="C:membrane"/>
    <property type="evidence" value="ECO:0007669"/>
    <property type="project" value="UniProtKB-SubCell"/>
</dbReference>
<dbReference type="InterPro" id="IPR023214">
    <property type="entry name" value="HAD_sf"/>
</dbReference>
<dbReference type="GO" id="GO:0005524">
    <property type="term" value="F:ATP binding"/>
    <property type="evidence" value="ECO:0007669"/>
    <property type="project" value="InterPro"/>
</dbReference>
<feature type="transmembrane region" description="Helical" evidence="8">
    <location>
        <begin position="399"/>
        <end position="428"/>
    </location>
</feature>
<feature type="transmembrane region" description="Helical" evidence="8">
    <location>
        <begin position="845"/>
        <end position="878"/>
    </location>
</feature>
<dbReference type="InterPro" id="IPR018303">
    <property type="entry name" value="ATPase_P-typ_P_site"/>
</dbReference>
<dbReference type="EC" id="7.2.2.12" evidence="6"/>
<feature type="transmembrane region" description="Helical" evidence="8">
    <location>
        <begin position="115"/>
        <end position="137"/>
    </location>
</feature>
<dbReference type="InterPro" id="IPR001757">
    <property type="entry name" value="P_typ_ATPase"/>
</dbReference>
<dbReference type="Gene3D" id="3.40.1110.10">
    <property type="entry name" value="Calcium-transporting ATPase, cytoplasmic domain N"/>
    <property type="match status" value="1"/>
</dbReference>
<dbReference type="PANTHER" id="PTHR48085">
    <property type="entry name" value="CADMIUM/ZINC-TRANSPORTING ATPASE HMA2-RELATED"/>
    <property type="match status" value="1"/>
</dbReference>
<dbReference type="Pfam" id="PF00702">
    <property type="entry name" value="Hydrolase"/>
    <property type="match status" value="1"/>
</dbReference>
<dbReference type="PROSITE" id="PS00154">
    <property type="entry name" value="ATPASE_E1_E2"/>
    <property type="match status" value="1"/>
</dbReference>
<evidence type="ECO:0000256" key="3">
    <source>
        <dbReference type="ARBA" id="ARBA00022692"/>
    </source>
</evidence>
<feature type="domain" description="P-type ATPase A" evidence="9">
    <location>
        <begin position="292"/>
        <end position="379"/>
    </location>
</feature>
<accession>A0A0W0SS23</accession>
<comment type="similarity">
    <text evidence="2">Belongs to the cation transport ATPase (P-type) (TC 3.A.3) family. Type IB subfamily.</text>
</comment>